<dbReference type="HOGENOM" id="CLU_670592_0_0_6"/>
<dbReference type="RefSeq" id="WP_019692580.1">
    <property type="nucleotide sequence ID" value="NZ_AFOY02000032.1"/>
</dbReference>
<organism evidence="1 2">
    <name type="scientific">Pseudomonas fluorescens HK44</name>
    <dbReference type="NCBI Taxonomy" id="1042209"/>
    <lineage>
        <taxon>Bacteria</taxon>
        <taxon>Pseudomonadati</taxon>
        <taxon>Pseudomonadota</taxon>
        <taxon>Gammaproteobacteria</taxon>
        <taxon>Pseudomonadales</taxon>
        <taxon>Pseudomonadaceae</taxon>
        <taxon>Pseudomonas</taxon>
    </lineage>
</organism>
<evidence type="ECO:0008006" key="3">
    <source>
        <dbReference type="Google" id="ProtNLM"/>
    </source>
</evidence>
<keyword evidence="1" id="KW-0614">Plasmid</keyword>
<reference evidence="1 2" key="1">
    <citation type="journal article" date="2011" name="J. Bacteriol.">
        <title>Draft genome sequence of the polycyclic aromatic hydrocarbon-degrading, genetically engineered bioluminescent bioreporter Pseudomonas fluorescens HK44.</title>
        <authorList>
            <person name="Chauhan A."/>
            <person name="Layton A.C."/>
            <person name="Williams D.E."/>
            <person name="Smartt A.E."/>
            <person name="Ripp S."/>
            <person name="Karpinets T.V."/>
            <person name="Brown S.D."/>
            <person name="Sayler G.S."/>
        </authorList>
    </citation>
    <scope>NUCLEOTIDE SEQUENCE [LARGE SCALE GENOMIC DNA]</scope>
    <source>
        <strain evidence="1 2">HK44</strain>
        <plasmid evidence="1">unnamed1</plasmid>
    </source>
</reference>
<accession>A0A010RDE1</accession>
<dbReference type="EMBL" id="AFOY02000032">
    <property type="protein sequence ID" value="EXF90911.1"/>
    <property type="molecule type" value="Genomic_DNA"/>
</dbReference>
<name>A0A010RDE1_PSEFL</name>
<geneLocation type="plasmid" evidence="1">
    <name>unnamed1</name>
</geneLocation>
<evidence type="ECO:0000313" key="2">
    <source>
        <dbReference type="Proteomes" id="UP000022611"/>
    </source>
</evidence>
<comment type="caution">
    <text evidence="1">The sequence shown here is derived from an EMBL/GenBank/DDBJ whole genome shotgun (WGS) entry which is preliminary data.</text>
</comment>
<protein>
    <recommendedName>
        <fullName evidence="3">DNA (cytosine-5-)-methyltransferase</fullName>
    </recommendedName>
</protein>
<dbReference type="AlphaFoldDB" id="A0A010RDE1"/>
<gene>
    <name evidence="1" type="ORF">HK44_029960</name>
</gene>
<dbReference type="PATRIC" id="fig|1042209.11.peg.174"/>
<dbReference type="Proteomes" id="UP000022611">
    <property type="component" value="Unassembled WGS sequence"/>
</dbReference>
<dbReference type="eggNOG" id="ENOG5032TAP">
    <property type="taxonomic scope" value="Bacteria"/>
</dbReference>
<dbReference type="SUPFAM" id="SSF53335">
    <property type="entry name" value="S-adenosyl-L-methionine-dependent methyltransferases"/>
    <property type="match status" value="1"/>
</dbReference>
<evidence type="ECO:0000313" key="1">
    <source>
        <dbReference type="EMBL" id="EXF90911.1"/>
    </source>
</evidence>
<proteinExistence type="predicted"/>
<dbReference type="Gene3D" id="3.40.50.150">
    <property type="entry name" value="Vaccinia Virus protein VP39"/>
    <property type="match status" value="1"/>
</dbReference>
<sequence>MLSTQIRPAQPGLFTAQALGVDDFELSQITAEFSAISSGELEHHLFDAPRPSEIVRLADKVARHTRSHGWLDQAAAQARIAEWKRHAFAQGEGRANAYKVVLSLFDHTGQWSQPWEDAGYQVLRFDIQDNPVTGDVNEFGAGFFGDWFGDFDGLDIYAILAACPCTEFATSGARHFAAKDADGRTVAAVQLVHQTLRTIEYFRPAVWAIENPVGRIEKLGGLPPWRLAFDPHHLGDPYTKKTLLWGRFNANLPIAPVEASDGSKMHRKFGGNRLATKNARSATPEGFSYGFFMANNAQDNPALAIAYKYDRLDAGLLRAALDANVSAREIDELVADAYYMDMDDSAAESALRQAISTQNPPT</sequence>
<dbReference type="OrthoDB" id="9134166at2"/>
<dbReference type="InterPro" id="IPR029063">
    <property type="entry name" value="SAM-dependent_MTases_sf"/>
</dbReference>